<comment type="subcellular location">
    <subcellularLocation>
        <location evidence="3">Mitochondrion intermembrane space</location>
    </subcellularLocation>
    <subcellularLocation>
        <location evidence="2">Mitochondrion membrane</location>
        <topology evidence="2">Single-pass membrane protein</topology>
    </subcellularLocation>
</comment>
<evidence type="ECO:0000256" key="2">
    <source>
        <dbReference type="ARBA" id="ARBA00004304"/>
    </source>
</evidence>
<dbReference type="EMBL" id="VYZU01090086">
    <property type="protein sequence ID" value="NXY91330.1"/>
    <property type="molecule type" value="Genomic_DNA"/>
</dbReference>
<dbReference type="GO" id="GO:0004252">
    <property type="term" value="F:serine-type endopeptidase activity"/>
    <property type="evidence" value="ECO:0007669"/>
    <property type="project" value="InterPro"/>
</dbReference>
<keyword evidence="14" id="KW-0496">Mitochondrion</keyword>
<dbReference type="Pfam" id="PF13365">
    <property type="entry name" value="Trypsin_2"/>
    <property type="match status" value="1"/>
</dbReference>
<comment type="similarity">
    <text evidence="4">Belongs to the peptidase S1C family.</text>
</comment>
<dbReference type="Gene3D" id="2.40.10.120">
    <property type="match status" value="1"/>
</dbReference>
<keyword evidence="13" id="KW-1133">Transmembrane helix</keyword>
<dbReference type="SUPFAM" id="SSF50494">
    <property type="entry name" value="Trypsin-like serine proteases"/>
    <property type="match status" value="1"/>
</dbReference>
<feature type="non-terminal residue" evidence="17">
    <location>
        <position position="199"/>
    </location>
</feature>
<dbReference type="EC" id="3.4.21.108" evidence="5"/>
<dbReference type="GO" id="GO:0031966">
    <property type="term" value="C:mitochondrial membrane"/>
    <property type="evidence" value="ECO:0007669"/>
    <property type="project" value="UniProtKB-SubCell"/>
</dbReference>
<keyword evidence="16" id="KW-0865">Zymogen</keyword>
<evidence type="ECO:0000256" key="16">
    <source>
        <dbReference type="ARBA" id="ARBA00023145"/>
    </source>
</evidence>
<evidence type="ECO:0000256" key="4">
    <source>
        <dbReference type="ARBA" id="ARBA00010541"/>
    </source>
</evidence>
<dbReference type="GO" id="GO:0007005">
    <property type="term" value="P:mitochondrion organization"/>
    <property type="evidence" value="ECO:0007669"/>
    <property type="project" value="UniProtKB-ARBA"/>
</dbReference>
<evidence type="ECO:0000313" key="18">
    <source>
        <dbReference type="Proteomes" id="UP000586704"/>
    </source>
</evidence>
<evidence type="ECO:0000256" key="3">
    <source>
        <dbReference type="ARBA" id="ARBA00004569"/>
    </source>
</evidence>
<evidence type="ECO:0000256" key="6">
    <source>
        <dbReference type="ARBA" id="ARBA00016929"/>
    </source>
</evidence>
<evidence type="ECO:0000256" key="15">
    <source>
        <dbReference type="ARBA" id="ARBA00023136"/>
    </source>
</evidence>
<evidence type="ECO:0000256" key="10">
    <source>
        <dbReference type="ARBA" id="ARBA00022801"/>
    </source>
</evidence>
<evidence type="ECO:0000256" key="8">
    <source>
        <dbReference type="ARBA" id="ARBA00022692"/>
    </source>
</evidence>
<evidence type="ECO:0000313" key="17">
    <source>
        <dbReference type="EMBL" id="NXY91330.1"/>
    </source>
</evidence>
<dbReference type="FunFam" id="2.40.10.120:FF:000004">
    <property type="entry name" value="Serine protease HTRA2, mitochondrial"/>
    <property type="match status" value="1"/>
</dbReference>
<evidence type="ECO:0000256" key="9">
    <source>
        <dbReference type="ARBA" id="ARBA00022703"/>
    </source>
</evidence>
<sequence length="199" mass="21384">RHPFSGRDVPISNGSGFLVSPDGLIVTNAHVVANRRRVRVKLASGEQYDAVVQDVDQVADIATIKIKPKVAPVPSHVPTVLPPFFQHPLPTLPLGRSAEVRQGEFVVAMGSPFALQNTITSGIVSSAQRGSRELGLAASDMEYIQTDAAIDVRGAQHLIPATLFGGVIGVNTMKVTSGISFAIPSDRLRKFLQKEEQRK</sequence>
<proteinExistence type="inferred from homology"/>
<dbReference type="Proteomes" id="UP000586704">
    <property type="component" value="Unassembled WGS sequence"/>
</dbReference>
<name>A0A7L4NNG2_9AVES</name>
<evidence type="ECO:0000256" key="7">
    <source>
        <dbReference type="ARBA" id="ARBA00022670"/>
    </source>
</evidence>
<dbReference type="GO" id="GO:0006508">
    <property type="term" value="P:proteolysis"/>
    <property type="evidence" value="ECO:0007669"/>
    <property type="project" value="UniProtKB-KW"/>
</dbReference>
<protein>
    <recommendedName>
        <fullName evidence="6">Serine protease HTRA2, mitochondrial</fullName>
        <ecNumber evidence="5">3.4.21.108</ecNumber>
    </recommendedName>
</protein>
<keyword evidence="15" id="KW-0472">Membrane</keyword>
<reference evidence="17 18" key="1">
    <citation type="submission" date="2020-02" db="EMBL/GenBank/DDBJ databases">
        <title>Bird 10,000 Genomes (B10K) Project - Family phase.</title>
        <authorList>
            <person name="Zhang G."/>
        </authorList>
    </citation>
    <scope>NUCLEOTIDE SEQUENCE [LARGE SCALE GENOMIC DNA]</scope>
    <source>
        <strain evidence="17">B10K-DU-013-51</strain>
        <tissue evidence="17">Mixed tissue sample</tissue>
    </source>
</reference>
<feature type="non-terminal residue" evidence="17">
    <location>
        <position position="1"/>
    </location>
</feature>
<comment type="catalytic activity">
    <reaction evidence="1">
        <text>Cleavage of non-polar aliphatic amino-acids at the P1 position, with a preference for Val, Ile and Met. At the P2 and P3 positions, Arg is selected most strongly with a secondary preference for other hydrophilic residues.</text>
        <dbReference type="EC" id="3.4.21.108"/>
    </reaction>
</comment>
<evidence type="ECO:0000256" key="13">
    <source>
        <dbReference type="ARBA" id="ARBA00022989"/>
    </source>
</evidence>
<evidence type="ECO:0000256" key="5">
    <source>
        <dbReference type="ARBA" id="ARBA00013033"/>
    </source>
</evidence>
<keyword evidence="12" id="KW-0809">Transit peptide</keyword>
<dbReference type="OrthoDB" id="4217619at2759"/>
<dbReference type="GO" id="GO:0043065">
    <property type="term" value="P:positive regulation of apoptotic process"/>
    <property type="evidence" value="ECO:0007669"/>
    <property type="project" value="TreeGrafter"/>
</dbReference>
<dbReference type="AlphaFoldDB" id="A0A7L4NNG2"/>
<keyword evidence="7 17" id="KW-0645">Protease</keyword>
<keyword evidence="9" id="KW-0053">Apoptosis</keyword>
<dbReference type="GO" id="GO:0006915">
    <property type="term" value="P:apoptotic process"/>
    <property type="evidence" value="ECO:0007669"/>
    <property type="project" value="UniProtKB-KW"/>
</dbReference>
<keyword evidence="8" id="KW-0812">Transmembrane</keyword>
<keyword evidence="10" id="KW-0378">Hydrolase</keyword>
<gene>
    <name evidence="17" type="primary">Htra2</name>
    <name evidence="17" type="ORF">CEYCYA_R11058</name>
</gene>
<keyword evidence="11" id="KW-0720">Serine protease</keyword>
<dbReference type="PANTHER" id="PTHR22939:SF127">
    <property type="entry name" value="SERINE PROTEASE HTRA2, MITOCHONDRIAL"/>
    <property type="match status" value="1"/>
</dbReference>
<dbReference type="GO" id="GO:0005758">
    <property type="term" value="C:mitochondrial intermembrane space"/>
    <property type="evidence" value="ECO:0007669"/>
    <property type="project" value="UniProtKB-SubCell"/>
</dbReference>
<dbReference type="PANTHER" id="PTHR22939">
    <property type="entry name" value="SERINE PROTEASE FAMILY S1C HTRA-RELATED"/>
    <property type="match status" value="1"/>
</dbReference>
<evidence type="ECO:0000256" key="1">
    <source>
        <dbReference type="ARBA" id="ARBA00001760"/>
    </source>
</evidence>
<accession>A0A7L4NNG2</accession>
<evidence type="ECO:0000256" key="14">
    <source>
        <dbReference type="ARBA" id="ARBA00023128"/>
    </source>
</evidence>
<comment type="caution">
    <text evidence="17">The sequence shown here is derived from an EMBL/GenBank/DDBJ whole genome shotgun (WGS) entry which is preliminary data.</text>
</comment>
<keyword evidence="18" id="KW-1185">Reference proteome</keyword>
<organism evidence="17 18">
    <name type="scientific">Ceyx cyanopectus</name>
    <name type="common">Indigo-banded kingfisher</name>
    <dbReference type="NCBI Taxonomy" id="390723"/>
    <lineage>
        <taxon>Eukaryota</taxon>
        <taxon>Metazoa</taxon>
        <taxon>Chordata</taxon>
        <taxon>Craniata</taxon>
        <taxon>Vertebrata</taxon>
        <taxon>Euteleostomi</taxon>
        <taxon>Archelosauria</taxon>
        <taxon>Archosauria</taxon>
        <taxon>Dinosauria</taxon>
        <taxon>Saurischia</taxon>
        <taxon>Theropoda</taxon>
        <taxon>Coelurosauria</taxon>
        <taxon>Aves</taxon>
        <taxon>Neognathae</taxon>
        <taxon>Neoaves</taxon>
        <taxon>Telluraves</taxon>
        <taxon>Coraciimorphae</taxon>
        <taxon>Coraciiformes</taxon>
        <taxon>Alcedinidae</taxon>
        <taxon>Ceyx</taxon>
    </lineage>
</organism>
<evidence type="ECO:0000256" key="11">
    <source>
        <dbReference type="ARBA" id="ARBA00022825"/>
    </source>
</evidence>
<dbReference type="InterPro" id="IPR009003">
    <property type="entry name" value="Peptidase_S1_PA"/>
</dbReference>
<dbReference type="InterPro" id="IPR001940">
    <property type="entry name" value="Peptidase_S1C"/>
</dbReference>
<dbReference type="PRINTS" id="PR00834">
    <property type="entry name" value="PROTEASES2C"/>
</dbReference>
<evidence type="ECO:0000256" key="12">
    <source>
        <dbReference type="ARBA" id="ARBA00022946"/>
    </source>
</evidence>